<accession>A0A0R0LZ63</accession>
<feature type="non-terminal residue" evidence="8">
    <location>
        <position position="1"/>
    </location>
</feature>
<dbReference type="VEuPathDB" id="MicrosporidiaDB:M153_2470009581"/>
<dbReference type="GO" id="GO:0004519">
    <property type="term" value="F:endonuclease activity"/>
    <property type="evidence" value="ECO:0007669"/>
    <property type="project" value="UniProtKB-KW"/>
</dbReference>
<dbReference type="InterPro" id="IPR050951">
    <property type="entry name" value="Retrovirus_Pol_polyprotein"/>
</dbReference>
<dbReference type="PANTHER" id="PTHR37984">
    <property type="entry name" value="PROTEIN CBG26694"/>
    <property type="match status" value="1"/>
</dbReference>
<dbReference type="GO" id="GO:0003964">
    <property type="term" value="F:RNA-directed DNA polymerase activity"/>
    <property type="evidence" value="ECO:0007669"/>
    <property type="project" value="UniProtKB-KW"/>
</dbReference>
<name>A0A0R0LZ63_9MICR</name>
<dbReference type="GO" id="GO:0016787">
    <property type="term" value="F:hydrolase activity"/>
    <property type="evidence" value="ECO:0007669"/>
    <property type="project" value="UniProtKB-KW"/>
</dbReference>
<dbReference type="EMBL" id="LGUB01000070">
    <property type="protein sequence ID" value="KRH94474.1"/>
    <property type="molecule type" value="Genomic_DNA"/>
</dbReference>
<keyword evidence="2" id="KW-0548">Nucleotidyltransferase</keyword>
<evidence type="ECO:0000259" key="7">
    <source>
        <dbReference type="Pfam" id="PF17917"/>
    </source>
</evidence>
<dbReference type="Pfam" id="PF17917">
    <property type="entry name" value="RT_RNaseH"/>
    <property type="match status" value="1"/>
</dbReference>
<organism evidence="8 9">
    <name type="scientific">Pseudoloma neurophilia</name>
    <dbReference type="NCBI Taxonomy" id="146866"/>
    <lineage>
        <taxon>Eukaryota</taxon>
        <taxon>Fungi</taxon>
        <taxon>Fungi incertae sedis</taxon>
        <taxon>Microsporidia</taxon>
        <taxon>Pseudoloma</taxon>
    </lineage>
</organism>
<keyword evidence="9" id="KW-1185">Reference proteome</keyword>
<keyword evidence="4" id="KW-0255">Endonuclease</keyword>
<feature type="domain" description="Reverse transcriptase RNase H-like" evidence="7">
    <location>
        <begin position="14"/>
        <end position="82"/>
    </location>
</feature>
<dbReference type="InterPro" id="IPR043502">
    <property type="entry name" value="DNA/RNA_pol_sf"/>
</dbReference>
<evidence type="ECO:0000256" key="1">
    <source>
        <dbReference type="ARBA" id="ARBA00022679"/>
    </source>
</evidence>
<keyword evidence="5" id="KW-0378">Hydrolase</keyword>
<evidence type="ECO:0000256" key="6">
    <source>
        <dbReference type="ARBA" id="ARBA00022918"/>
    </source>
</evidence>
<dbReference type="SUPFAM" id="SSF56672">
    <property type="entry name" value="DNA/RNA polymerases"/>
    <property type="match status" value="1"/>
</dbReference>
<keyword evidence="6" id="KW-0695">RNA-directed DNA polymerase</keyword>
<gene>
    <name evidence="8" type="ORF">M153_2470009581</name>
</gene>
<evidence type="ECO:0000256" key="4">
    <source>
        <dbReference type="ARBA" id="ARBA00022759"/>
    </source>
</evidence>
<keyword evidence="3" id="KW-0540">Nuclease</keyword>
<evidence type="ECO:0000256" key="2">
    <source>
        <dbReference type="ARBA" id="ARBA00022695"/>
    </source>
</evidence>
<reference evidence="8 9" key="1">
    <citation type="submission" date="2015-07" db="EMBL/GenBank/DDBJ databases">
        <title>The genome of Pseudoloma neurophilia, a relevant intracellular parasite of the zebrafish.</title>
        <authorList>
            <person name="Ndikumana S."/>
            <person name="Pelin A."/>
            <person name="Sanders J."/>
            <person name="Corradi N."/>
        </authorList>
    </citation>
    <scope>NUCLEOTIDE SEQUENCE [LARGE SCALE GENOMIC DNA]</scope>
    <source>
        <strain evidence="8 9">MK1</strain>
    </source>
</reference>
<keyword evidence="1" id="KW-0808">Transferase</keyword>
<evidence type="ECO:0000256" key="5">
    <source>
        <dbReference type="ARBA" id="ARBA00022801"/>
    </source>
</evidence>
<dbReference type="AlphaFoldDB" id="A0A0R0LZ63"/>
<dbReference type="InterPro" id="IPR041373">
    <property type="entry name" value="RT_RNaseH"/>
</dbReference>
<sequence>LWQCFMSKKWYHWFSSYKFNNYKKCWKVTEKETYAVLKAVQSWKNWISCSKIKVFTDNKNSTYRTYDFNKKTERWKAYLLDYDIEYNFVPGSSNTVADYLSRKFDKVHEDIYLNIIKIQFVHHKLSQ</sequence>
<dbReference type="Proteomes" id="UP000051530">
    <property type="component" value="Unassembled WGS sequence"/>
</dbReference>
<comment type="caution">
    <text evidence="8">The sequence shown here is derived from an EMBL/GenBank/DDBJ whole genome shotgun (WGS) entry which is preliminary data.</text>
</comment>
<dbReference type="PANTHER" id="PTHR37984:SF5">
    <property type="entry name" value="PROTEIN NYNRIN-LIKE"/>
    <property type="match status" value="1"/>
</dbReference>
<proteinExistence type="predicted"/>
<evidence type="ECO:0000313" key="8">
    <source>
        <dbReference type="EMBL" id="KRH94474.1"/>
    </source>
</evidence>
<evidence type="ECO:0000256" key="3">
    <source>
        <dbReference type="ARBA" id="ARBA00022722"/>
    </source>
</evidence>
<protein>
    <submittedName>
        <fullName evidence="8">Pol polyprotein</fullName>
    </submittedName>
</protein>
<evidence type="ECO:0000313" key="9">
    <source>
        <dbReference type="Proteomes" id="UP000051530"/>
    </source>
</evidence>
<dbReference type="OrthoDB" id="4488294at2759"/>